<evidence type="ECO:0000313" key="3">
    <source>
        <dbReference type="EMBL" id="GAH04009.1"/>
    </source>
</evidence>
<dbReference type="NCBIfam" id="TIGR01439">
    <property type="entry name" value="lp_hng_hel_AbrB"/>
    <property type="match status" value="1"/>
</dbReference>
<dbReference type="PROSITE" id="PS51671">
    <property type="entry name" value="ACT"/>
    <property type="match status" value="1"/>
</dbReference>
<dbReference type="GO" id="GO:0003677">
    <property type="term" value="F:DNA binding"/>
    <property type="evidence" value="ECO:0007669"/>
    <property type="project" value="InterPro"/>
</dbReference>
<proteinExistence type="predicted"/>
<dbReference type="InterPro" id="IPR002912">
    <property type="entry name" value="ACT_dom"/>
</dbReference>
<dbReference type="EMBL" id="BART01021790">
    <property type="protein sequence ID" value="GAH04009.1"/>
    <property type="molecule type" value="Genomic_DNA"/>
</dbReference>
<accession>X1DG66</accession>
<feature type="domain" description="SpoVT-AbrB" evidence="2">
    <location>
        <begin position="4"/>
        <end position="51"/>
    </location>
</feature>
<dbReference type="AlphaFoldDB" id="X1DG66"/>
<feature type="domain" description="ACT" evidence="1">
    <location>
        <begin position="59"/>
        <end position="134"/>
    </location>
</feature>
<reference evidence="3" key="1">
    <citation type="journal article" date="2014" name="Front. Microbiol.">
        <title>High frequency of phylogenetically diverse reductive dehalogenase-homologous genes in deep subseafloor sedimentary metagenomes.</title>
        <authorList>
            <person name="Kawai M."/>
            <person name="Futagami T."/>
            <person name="Toyoda A."/>
            <person name="Takaki Y."/>
            <person name="Nishi S."/>
            <person name="Hori S."/>
            <person name="Arai W."/>
            <person name="Tsubouchi T."/>
            <person name="Morono Y."/>
            <person name="Uchiyama I."/>
            <person name="Ito T."/>
            <person name="Fujiyama A."/>
            <person name="Inagaki F."/>
            <person name="Takami H."/>
        </authorList>
    </citation>
    <scope>NUCLEOTIDE SEQUENCE</scope>
    <source>
        <strain evidence="3">Expedition CK06-06</strain>
    </source>
</reference>
<dbReference type="Gene3D" id="2.10.260.10">
    <property type="match status" value="1"/>
</dbReference>
<evidence type="ECO:0000259" key="1">
    <source>
        <dbReference type="PROSITE" id="PS51671"/>
    </source>
</evidence>
<organism evidence="3">
    <name type="scientific">marine sediment metagenome</name>
    <dbReference type="NCBI Taxonomy" id="412755"/>
    <lineage>
        <taxon>unclassified sequences</taxon>
        <taxon>metagenomes</taxon>
        <taxon>ecological metagenomes</taxon>
    </lineage>
</organism>
<dbReference type="InterPro" id="IPR045865">
    <property type="entry name" value="ACT-like_dom_sf"/>
</dbReference>
<sequence length="134" mass="14946">MKEVKILTIDERGRIVIPQIVRKSLGITTNSQLMMVSDSEIKEIRITPIGLRNESNLIKLRITMGDSPGALAKLATTFGDLKLSMMYSEAVIVEKDKTAVWTVISESPNFSLEELEKVLKDKGEALRVEVLSLE</sequence>
<dbReference type="SMART" id="SM00966">
    <property type="entry name" value="SpoVT_AbrB"/>
    <property type="match status" value="1"/>
</dbReference>
<dbReference type="InterPro" id="IPR037914">
    <property type="entry name" value="SpoVT-AbrB_sf"/>
</dbReference>
<protein>
    <recommendedName>
        <fullName evidence="4">ACT domain-containing protein</fullName>
    </recommendedName>
</protein>
<gene>
    <name evidence="3" type="ORF">S01H4_40080</name>
</gene>
<comment type="caution">
    <text evidence="3">The sequence shown here is derived from an EMBL/GenBank/DDBJ whole genome shotgun (WGS) entry which is preliminary data.</text>
</comment>
<evidence type="ECO:0000259" key="2">
    <source>
        <dbReference type="PROSITE" id="PS51740"/>
    </source>
</evidence>
<dbReference type="SUPFAM" id="SSF89447">
    <property type="entry name" value="AbrB/MazE/MraZ-like"/>
    <property type="match status" value="1"/>
</dbReference>
<dbReference type="InterPro" id="IPR007159">
    <property type="entry name" value="SpoVT-AbrB_dom"/>
</dbReference>
<dbReference type="PROSITE" id="PS51740">
    <property type="entry name" value="SPOVT_ABRB"/>
    <property type="match status" value="1"/>
</dbReference>
<dbReference type="SUPFAM" id="SSF55021">
    <property type="entry name" value="ACT-like"/>
    <property type="match status" value="1"/>
</dbReference>
<evidence type="ECO:0008006" key="4">
    <source>
        <dbReference type="Google" id="ProtNLM"/>
    </source>
</evidence>
<name>X1DG66_9ZZZZ</name>